<dbReference type="GO" id="GO:0005829">
    <property type="term" value="C:cytosol"/>
    <property type="evidence" value="ECO:0007669"/>
    <property type="project" value="TreeGrafter"/>
</dbReference>
<dbReference type="GO" id="GO:0005778">
    <property type="term" value="C:peroxisomal membrane"/>
    <property type="evidence" value="ECO:0007669"/>
    <property type="project" value="TreeGrafter"/>
</dbReference>
<proteinExistence type="evidence at transcript level"/>
<evidence type="ECO:0000256" key="8">
    <source>
        <dbReference type="PROSITE-ProRule" id="PRU00339"/>
    </source>
</evidence>
<dbReference type="AlphaFoldDB" id="A0A6F9DP31"/>
<evidence type="ECO:0000256" key="7">
    <source>
        <dbReference type="ARBA" id="ARBA00023140"/>
    </source>
</evidence>
<dbReference type="EMBL" id="LR788928">
    <property type="protein sequence ID" value="CAB3264790.1"/>
    <property type="molecule type" value="mRNA"/>
</dbReference>
<sequence>MSAMKDLVAGECGTSNPLVRATQHFTRDQAFRDQGLRRTAVRHGEQNLVDEFLMEQQSRMPAIPQTFRMDALLREAQKIDRQIVPNGAHRNMAMAERWSNEFSQAEVAHSSSQHVIRPLDVAWAQEFHHKDSVMTGESLTNEFLVERSEAALEQTWEQEIKESATGEDTELMKAAADMVRTASKDPKLASTNFMKYVSNLATDPNATSQLWTNEFLQTNQKPEGGLDWVEEYQKLNPNHERWADEFGAKTEQTEITPENQEFWDNLQEQWAESMKPTEQDWLDDYAAESKIYEFSNENPFKDLPDPYNEGLKRLRLGDLPNAVLLFEAAVQANADHVQAWQYLGTTQAQNEQEQAAIRALNRCLALEPQNLTALMALAVSETNESMQSEACGTLQRWIAAHPKYKDLLNIVPKSHPGASAEPGYWGGISNSEKFLHTKDLYVEAARLAPTDPDPDVQCGLGVLFNLASDYDKAVDCFRAAIAVRPDDALLWNKLGATLANGQKSEQAVQAYRRALELNPGFIRSRYNLGISCINLGAQREAVAHFLTALVAQRSGRGPQGEVGQMSDNIWSTLRMTLSMLKDDESLELVKRRELEQLARKYGVDTTVDVIKVTAEE</sequence>
<keyword evidence="4" id="KW-0963">Cytoplasm</keyword>
<evidence type="ECO:0000256" key="2">
    <source>
        <dbReference type="ARBA" id="ARBA00004496"/>
    </source>
</evidence>
<comment type="similarity">
    <text evidence="3">Belongs to the peroxisomal targeting signal receptor family.</text>
</comment>
<dbReference type="InterPro" id="IPR019734">
    <property type="entry name" value="TPR_rpt"/>
</dbReference>
<evidence type="ECO:0000256" key="5">
    <source>
        <dbReference type="ARBA" id="ARBA00022737"/>
    </source>
</evidence>
<feature type="repeat" description="TPR" evidence="8">
    <location>
        <begin position="337"/>
        <end position="370"/>
    </location>
</feature>
<dbReference type="SUPFAM" id="SSF48452">
    <property type="entry name" value="TPR-like"/>
    <property type="match status" value="1"/>
</dbReference>
<name>A0A6F9DP31_9ASCI</name>
<dbReference type="GO" id="GO:0016560">
    <property type="term" value="P:protein import into peroxisome matrix, docking"/>
    <property type="evidence" value="ECO:0007669"/>
    <property type="project" value="TreeGrafter"/>
</dbReference>
<dbReference type="Gene3D" id="1.25.40.10">
    <property type="entry name" value="Tetratricopeptide repeat domain"/>
    <property type="match status" value="1"/>
</dbReference>
<keyword evidence="6 8" id="KW-0802">TPR repeat</keyword>
<dbReference type="GO" id="GO:0005052">
    <property type="term" value="F:peroxisome matrix targeting signal-1 binding"/>
    <property type="evidence" value="ECO:0007669"/>
    <property type="project" value="TreeGrafter"/>
</dbReference>
<organism evidence="9">
    <name type="scientific">Phallusia mammillata</name>
    <dbReference type="NCBI Taxonomy" id="59560"/>
    <lineage>
        <taxon>Eukaryota</taxon>
        <taxon>Metazoa</taxon>
        <taxon>Chordata</taxon>
        <taxon>Tunicata</taxon>
        <taxon>Ascidiacea</taxon>
        <taxon>Phlebobranchia</taxon>
        <taxon>Ascidiidae</taxon>
        <taxon>Phallusia</taxon>
    </lineage>
</organism>
<comment type="subcellular location">
    <subcellularLocation>
        <location evidence="2">Cytoplasm</location>
    </subcellularLocation>
    <subcellularLocation>
        <location evidence="1">Peroxisome</location>
    </subcellularLocation>
</comment>
<keyword evidence="9" id="KW-0675">Receptor</keyword>
<dbReference type="InterPro" id="IPR011990">
    <property type="entry name" value="TPR-like_helical_dom_sf"/>
</dbReference>
<keyword evidence="5" id="KW-0677">Repeat</keyword>
<dbReference type="Pfam" id="PF13432">
    <property type="entry name" value="TPR_16"/>
    <property type="match status" value="2"/>
</dbReference>
<dbReference type="PANTHER" id="PTHR10130">
    <property type="entry name" value="PEROXISOMAL TARGETING SIGNAL 1 RECEPTOR PEX5"/>
    <property type="match status" value="1"/>
</dbReference>
<dbReference type="InterPro" id="IPR024111">
    <property type="entry name" value="PEX5/PEX5L"/>
</dbReference>
<protein>
    <submittedName>
        <fullName evidence="9">Peroxisomal targeting signal 1 receptor</fullName>
    </submittedName>
</protein>
<accession>A0A6F9DP31</accession>
<keyword evidence="7" id="KW-0576">Peroxisome</keyword>
<evidence type="ECO:0000256" key="4">
    <source>
        <dbReference type="ARBA" id="ARBA00022490"/>
    </source>
</evidence>
<dbReference type="SMART" id="SM00028">
    <property type="entry name" value="TPR"/>
    <property type="match status" value="4"/>
</dbReference>
<evidence type="ECO:0000313" key="9">
    <source>
        <dbReference type="EMBL" id="CAB3264790.1"/>
    </source>
</evidence>
<evidence type="ECO:0000256" key="3">
    <source>
        <dbReference type="ARBA" id="ARBA00005348"/>
    </source>
</evidence>
<dbReference type="PANTHER" id="PTHR10130:SF0">
    <property type="entry name" value="GH08708P"/>
    <property type="match status" value="1"/>
</dbReference>
<feature type="repeat" description="TPR" evidence="8">
    <location>
        <begin position="454"/>
        <end position="487"/>
    </location>
</feature>
<evidence type="ECO:0000256" key="6">
    <source>
        <dbReference type="ARBA" id="ARBA00022803"/>
    </source>
</evidence>
<gene>
    <name evidence="9" type="primary">Pex5</name>
</gene>
<evidence type="ECO:0000256" key="1">
    <source>
        <dbReference type="ARBA" id="ARBA00004275"/>
    </source>
</evidence>
<reference evidence="9" key="1">
    <citation type="submission" date="2020-04" db="EMBL/GenBank/DDBJ databases">
        <authorList>
            <person name="Neveu A P."/>
        </authorList>
    </citation>
    <scope>NUCLEOTIDE SEQUENCE</scope>
    <source>
        <tissue evidence="9">Whole embryo</tissue>
    </source>
</reference>
<feature type="repeat" description="TPR" evidence="8">
    <location>
        <begin position="488"/>
        <end position="521"/>
    </location>
</feature>
<dbReference type="PROSITE" id="PS50005">
    <property type="entry name" value="TPR"/>
    <property type="match status" value="3"/>
</dbReference>